<dbReference type="GO" id="GO:0005773">
    <property type="term" value="C:vacuole"/>
    <property type="evidence" value="ECO:0007669"/>
    <property type="project" value="UniProtKB-SubCell"/>
</dbReference>
<evidence type="ECO:0000256" key="1">
    <source>
        <dbReference type="ARBA" id="ARBA00004116"/>
    </source>
</evidence>
<gene>
    <name evidence="7" type="ORF">Syun_002388</name>
</gene>
<keyword evidence="4" id="KW-0325">Glycoprotein</keyword>
<dbReference type="Proteomes" id="UP001420932">
    <property type="component" value="Unassembled WGS sequence"/>
</dbReference>
<dbReference type="SUPFAM" id="SSF63829">
    <property type="entry name" value="Calcium-dependent phosphotriesterase"/>
    <property type="match status" value="1"/>
</dbReference>
<evidence type="ECO:0000256" key="3">
    <source>
        <dbReference type="ARBA" id="ARBA00022554"/>
    </source>
</evidence>
<dbReference type="PANTHER" id="PTHR10426:SF106">
    <property type="entry name" value="PROTEIN STRICTOSIDINE SYNTHASE-LIKE 3"/>
    <property type="match status" value="1"/>
</dbReference>
<comment type="subcellular location">
    <subcellularLocation>
        <location evidence="1">Vacuole</location>
    </subcellularLocation>
</comment>
<reference evidence="7 8" key="1">
    <citation type="submission" date="2024-01" db="EMBL/GenBank/DDBJ databases">
        <title>Genome assemblies of Stephania.</title>
        <authorList>
            <person name="Yang L."/>
        </authorList>
    </citation>
    <scope>NUCLEOTIDE SEQUENCE [LARGE SCALE GENOMIC DNA]</scope>
    <source>
        <strain evidence="7">YNDBR</strain>
        <tissue evidence="7">Leaf</tissue>
    </source>
</reference>
<feature type="signal peptide" evidence="5">
    <location>
        <begin position="1"/>
        <end position="19"/>
    </location>
</feature>
<dbReference type="InterPro" id="IPR018119">
    <property type="entry name" value="Strictosidine_synth_cons-reg"/>
</dbReference>
<keyword evidence="8" id="KW-1185">Reference proteome</keyword>
<keyword evidence="5" id="KW-0732">Signal</keyword>
<dbReference type="AlphaFoldDB" id="A0AAP0LFD0"/>
<dbReference type="EMBL" id="JBBNAF010000001">
    <property type="protein sequence ID" value="KAK9170248.1"/>
    <property type="molecule type" value="Genomic_DNA"/>
</dbReference>
<feature type="chain" id="PRO_5042948111" description="Strictosidine synthase conserved region domain-containing protein" evidence="5">
    <location>
        <begin position="20"/>
        <end position="302"/>
    </location>
</feature>
<comment type="similarity">
    <text evidence="2">Belongs to the strictosidine synthase family.</text>
</comment>
<dbReference type="GO" id="GO:0012505">
    <property type="term" value="C:endomembrane system"/>
    <property type="evidence" value="ECO:0007669"/>
    <property type="project" value="TreeGrafter"/>
</dbReference>
<keyword evidence="3" id="KW-0926">Vacuole</keyword>
<dbReference type="Pfam" id="PF03088">
    <property type="entry name" value="Str_synth"/>
    <property type="match status" value="1"/>
</dbReference>
<evidence type="ECO:0000313" key="7">
    <source>
        <dbReference type="EMBL" id="KAK9170248.1"/>
    </source>
</evidence>
<sequence length="302" mass="34562">MSIVRVKVGISMIILAVYCAWDPFEHSVVSEYRKEFETYKVELPAWSEVRTVRDGENRLVRGSERRFVGEVQGPESIAFDGVGRGPYTGVADGRVVFWNGHAWTDFAYTSSDRNFLQVIFSGDNSGRLLKYNSSTKETTVLMKNLQFPNGLSMSKDKSFFLFCEGTIGRLRRYWLKGEKAGTSEVFAILPGFPDNVRTNDKGEFWVAIHTRRSMYTYICGVFPRFRKFLLKLPISLRVHQIINRSYKQPAMVVKYSSEGELLEILEDSEGQVVRTVSEVEENDGKLWFGSVLMPFIAVHKLE</sequence>
<comment type="caution">
    <text evidence="7">The sequence shown here is derived from an EMBL/GenBank/DDBJ whole genome shotgun (WGS) entry which is preliminary data.</text>
</comment>
<protein>
    <recommendedName>
        <fullName evidence="6">Strictosidine synthase conserved region domain-containing protein</fullName>
    </recommendedName>
</protein>
<dbReference type="PANTHER" id="PTHR10426">
    <property type="entry name" value="STRICTOSIDINE SYNTHASE-RELATED"/>
    <property type="match status" value="1"/>
</dbReference>
<evidence type="ECO:0000256" key="5">
    <source>
        <dbReference type="SAM" id="SignalP"/>
    </source>
</evidence>
<dbReference type="GO" id="GO:0016787">
    <property type="term" value="F:hydrolase activity"/>
    <property type="evidence" value="ECO:0007669"/>
    <property type="project" value="TreeGrafter"/>
</dbReference>
<proteinExistence type="inferred from homology"/>
<evidence type="ECO:0000313" key="8">
    <source>
        <dbReference type="Proteomes" id="UP001420932"/>
    </source>
</evidence>
<evidence type="ECO:0000256" key="4">
    <source>
        <dbReference type="ARBA" id="ARBA00023180"/>
    </source>
</evidence>
<evidence type="ECO:0000259" key="6">
    <source>
        <dbReference type="Pfam" id="PF03088"/>
    </source>
</evidence>
<name>A0AAP0LFD0_9MAGN</name>
<dbReference type="Pfam" id="PF20067">
    <property type="entry name" value="SSL_N"/>
    <property type="match status" value="1"/>
</dbReference>
<evidence type="ECO:0000256" key="2">
    <source>
        <dbReference type="ARBA" id="ARBA00009191"/>
    </source>
</evidence>
<accession>A0AAP0LFD0</accession>
<feature type="domain" description="Strictosidine synthase conserved region" evidence="6">
    <location>
        <begin position="104"/>
        <end position="178"/>
    </location>
</feature>
<dbReference type="InterPro" id="IPR011042">
    <property type="entry name" value="6-blade_b-propeller_TolB-like"/>
</dbReference>
<organism evidence="7 8">
    <name type="scientific">Stephania yunnanensis</name>
    <dbReference type="NCBI Taxonomy" id="152371"/>
    <lineage>
        <taxon>Eukaryota</taxon>
        <taxon>Viridiplantae</taxon>
        <taxon>Streptophyta</taxon>
        <taxon>Embryophyta</taxon>
        <taxon>Tracheophyta</taxon>
        <taxon>Spermatophyta</taxon>
        <taxon>Magnoliopsida</taxon>
        <taxon>Ranunculales</taxon>
        <taxon>Menispermaceae</taxon>
        <taxon>Menispermoideae</taxon>
        <taxon>Cissampelideae</taxon>
        <taxon>Stephania</taxon>
    </lineage>
</organism>
<dbReference type="Gene3D" id="2.120.10.30">
    <property type="entry name" value="TolB, C-terminal domain"/>
    <property type="match status" value="1"/>
</dbReference>